<comment type="subcellular location">
    <subcellularLocation>
        <location evidence="5">Secreted</location>
    </subcellularLocation>
    <subcellularLocation>
        <location evidence="5">Bacterial flagellum</location>
    </subcellularLocation>
</comment>
<evidence type="ECO:0000256" key="2">
    <source>
        <dbReference type="ARBA" id="ARBA00011255"/>
    </source>
</evidence>
<keyword evidence="8" id="KW-0969">Cilium</keyword>
<gene>
    <name evidence="8" type="ORF">EDF85_5039</name>
</gene>
<keyword evidence="4 5" id="KW-0975">Bacterial flagellum</keyword>
<dbReference type="RefSeq" id="WP_123753577.1">
    <property type="nucleotide sequence ID" value="NZ_RJUR01000019.1"/>
</dbReference>
<comment type="function">
    <text evidence="5">Required for morphogenesis and for the elongation of the flagellar filament by facilitating polymerization of the flagellin monomers at the tip of growing filament. Forms a capping structure, which prevents flagellin subunits (transported through the central channel of the flagellum) from leaking out without polymerization at the distal end.</text>
</comment>
<dbReference type="Pfam" id="PF02465">
    <property type="entry name" value="FliD_N"/>
    <property type="match status" value="1"/>
</dbReference>
<evidence type="ECO:0000256" key="1">
    <source>
        <dbReference type="ARBA" id="ARBA00009764"/>
    </source>
</evidence>
<accession>A0A9X8HI74</accession>
<dbReference type="Pfam" id="PF07195">
    <property type="entry name" value="FliD_C"/>
    <property type="match status" value="1"/>
</dbReference>
<comment type="caution">
    <text evidence="8">The sequence shown here is derived from an EMBL/GenBank/DDBJ whole genome shotgun (WGS) entry which is preliminary data.</text>
</comment>
<evidence type="ECO:0000256" key="3">
    <source>
        <dbReference type="ARBA" id="ARBA00023054"/>
    </source>
</evidence>
<dbReference type="InterPro" id="IPR010809">
    <property type="entry name" value="FliD_C"/>
</dbReference>
<proteinExistence type="inferred from homology"/>
<organism evidence="8 9">
    <name type="scientific">Pseudomonas putida</name>
    <name type="common">Arthrobacter siderocapsulatus</name>
    <dbReference type="NCBI Taxonomy" id="303"/>
    <lineage>
        <taxon>Bacteria</taxon>
        <taxon>Pseudomonadati</taxon>
        <taxon>Pseudomonadota</taxon>
        <taxon>Gammaproteobacteria</taxon>
        <taxon>Pseudomonadales</taxon>
        <taxon>Pseudomonadaceae</taxon>
        <taxon>Pseudomonas</taxon>
    </lineage>
</organism>
<dbReference type="GO" id="GO:0009421">
    <property type="term" value="C:bacterial-type flagellum filament cap"/>
    <property type="evidence" value="ECO:0007669"/>
    <property type="project" value="InterPro"/>
</dbReference>
<evidence type="ECO:0000256" key="5">
    <source>
        <dbReference type="RuleBase" id="RU362066"/>
    </source>
</evidence>
<evidence type="ECO:0000313" key="8">
    <source>
        <dbReference type="EMBL" id="ROQ42941.1"/>
    </source>
</evidence>
<dbReference type="EMBL" id="RJUR01000019">
    <property type="protein sequence ID" value="ROQ42941.1"/>
    <property type="molecule type" value="Genomic_DNA"/>
</dbReference>
<protein>
    <recommendedName>
        <fullName evidence="5">Flagellar hook-associated protein 2</fullName>
        <shortName evidence="5">HAP2</shortName>
    </recommendedName>
    <alternativeName>
        <fullName evidence="5">Flagellar cap protein</fullName>
    </alternativeName>
</protein>
<keyword evidence="8" id="KW-0966">Cell projection</keyword>
<feature type="domain" description="Flagellar hook-associated protein 2 N-terminal" evidence="6">
    <location>
        <begin position="13"/>
        <end position="111"/>
    </location>
</feature>
<dbReference type="GO" id="GO:0009424">
    <property type="term" value="C:bacterial-type flagellum hook"/>
    <property type="evidence" value="ECO:0007669"/>
    <property type="project" value="UniProtKB-UniRule"/>
</dbReference>
<name>A0A9X8HI74_PSEPU</name>
<dbReference type="Proteomes" id="UP000269115">
    <property type="component" value="Unassembled WGS sequence"/>
</dbReference>
<dbReference type="AlphaFoldDB" id="A0A9X8HI74"/>
<dbReference type="GO" id="GO:0071973">
    <property type="term" value="P:bacterial-type flagellum-dependent cell motility"/>
    <property type="evidence" value="ECO:0007669"/>
    <property type="project" value="TreeGrafter"/>
</dbReference>
<evidence type="ECO:0000259" key="6">
    <source>
        <dbReference type="Pfam" id="PF02465"/>
    </source>
</evidence>
<feature type="coiled-coil region" evidence="5">
    <location>
        <begin position="402"/>
        <end position="433"/>
    </location>
</feature>
<comment type="similarity">
    <text evidence="1 5">Belongs to the FliD family.</text>
</comment>
<dbReference type="PANTHER" id="PTHR30288">
    <property type="entry name" value="FLAGELLAR CAP/ASSEMBLY PROTEIN FLID"/>
    <property type="match status" value="1"/>
</dbReference>
<keyword evidence="5" id="KW-0964">Secreted</keyword>
<feature type="domain" description="Flagellar hook-associated protein 2 C-terminal" evidence="7">
    <location>
        <begin position="222"/>
        <end position="449"/>
    </location>
</feature>
<comment type="subunit">
    <text evidence="2 5">Homopentamer.</text>
</comment>
<evidence type="ECO:0000313" key="9">
    <source>
        <dbReference type="Proteomes" id="UP000269115"/>
    </source>
</evidence>
<dbReference type="GO" id="GO:0007155">
    <property type="term" value="P:cell adhesion"/>
    <property type="evidence" value="ECO:0007669"/>
    <property type="project" value="InterPro"/>
</dbReference>
<dbReference type="Pfam" id="PF07196">
    <property type="entry name" value="Flagellin_IN"/>
    <property type="match status" value="1"/>
</dbReference>
<sequence>MASSILPGTGLGSGVDINKIVSTLVASETDPKANQIKRQTANNSAMLSGVASLKSALSVYQAAMKKLNDPLAPSFNAYAATSSNDAAIKATSNNTAVPGTYTIRVDNLATSSKVASQNFDTGATTPIPEGDLLITQDGVTHTVKVGPGATLQSVRDTINSSLSEKGITANLVNGADGSRLVFSSTKTGEGTDISVDGTIDALKIAPGEKMDGDGAGYIGEPAKDAKLYVDGLPVTSKSNTVTGAISGISLDLLQATGPDDSKAVQVTVGENTDGLKKSVQAYVDAYNTLIKAVTNLTSVSKDADGNTVLGPLTNDPTTRSLLSDLRSQLATESDGTRLTTLSQLGINTQKDGTLEFNSVKYDAAMKDKKLGADVQELFTGKNGVFAHMNKAIEPYLQTGGILDSRKNGLDRLQKDLENQQEALDRRIASLTESLTKRYVAMDTLVGKLEAQRKNIASMFASIEAQQKNS</sequence>
<dbReference type="InterPro" id="IPR003481">
    <property type="entry name" value="FliD_N"/>
</dbReference>
<dbReference type="InterPro" id="IPR040026">
    <property type="entry name" value="FliD"/>
</dbReference>
<dbReference type="PANTHER" id="PTHR30288:SF0">
    <property type="entry name" value="FLAGELLAR HOOK-ASSOCIATED PROTEIN 2"/>
    <property type="match status" value="1"/>
</dbReference>
<evidence type="ECO:0000256" key="4">
    <source>
        <dbReference type="ARBA" id="ARBA00023143"/>
    </source>
</evidence>
<reference evidence="8 9" key="1">
    <citation type="submission" date="2018-11" db="EMBL/GenBank/DDBJ databases">
        <title>Genomic analyses of the natural microbiome of Caenorhabditis elegans.</title>
        <authorList>
            <person name="Samuel B."/>
        </authorList>
    </citation>
    <scope>NUCLEOTIDE SEQUENCE [LARGE SCALE GENOMIC DNA]</scope>
    <source>
        <strain evidence="8 9">BIGb0473</strain>
    </source>
</reference>
<keyword evidence="8" id="KW-0282">Flagellum</keyword>
<dbReference type="GO" id="GO:0005576">
    <property type="term" value="C:extracellular region"/>
    <property type="evidence" value="ECO:0007669"/>
    <property type="project" value="UniProtKB-SubCell"/>
</dbReference>
<evidence type="ECO:0000259" key="7">
    <source>
        <dbReference type="Pfam" id="PF07195"/>
    </source>
</evidence>
<dbReference type="InterPro" id="IPR010810">
    <property type="entry name" value="Flagellin_hook_IN_motif"/>
</dbReference>
<keyword evidence="3 5" id="KW-0175">Coiled coil</keyword>